<proteinExistence type="predicted"/>
<dbReference type="Proteomes" id="UP001603857">
    <property type="component" value="Unassembled WGS sequence"/>
</dbReference>
<comment type="caution">
    <text evidence="2">The sequence shown here is derived from an EMBL/GenBank/DDBJ whole genome shotgun (WGS) entry which is preliminary data.</text>
</comment>
<name>A0ABD1MDW0_9FABA</name>
<organism evidence="2 3">
    <name type="scientific">Flemingia macrophylla</name>
    <dbReference type="NCBI Taxonomy" id="520843"/>
    <lineage>
        <taxon>Eukaryota</taxon>
        <taxon>Viridiplantae</taxon>
        <taxon>Streptophyta</taxon>
        <taxon>Embryophyta</taxon>
        <taxon>Tracheophyta</taxon>
        <taxon>Spermatophyta</taxon>
        <taxon>Magnoliopsida</taxon>
        <taxon>eudicotyledons</taxon>
        <taxon>Gunneridae</taxon>
        <taxon>Pentapetalae</taxon>
        <taxon>rosids</taxon>
        <taxon>fabids</taxon>
        <taxon>Fabales</taxon>
        <taxon>Fabaceae</taxon>
        <taxon>Papilionoideae</taxon>
        <taxon>50 kb inversion clade</taxon>
        <taxon>NPAAA clade</taxon>
        <taxon>indigoferoid/millettioid clade</taxon>
        <taxon>Phaseoleae</taxon>
        <taxon>Flemingia</taxon>
    </lineage>
</organism>
<evidence type="ECO:0000256" key="1">
    <source>
        <dbReference type="SAM" id="MobiDB-lite"/>
    </source>
</evidence>
<feature type="region of interest" description="Disordered" evidence="1">
    <location>
        <begin position="85"/>
        <end position="104"/>
    </location>
</feature>
<reference evidence="2 3" key="1">
    <citation type="submission" date="2024-08" db="EMBL/GenBank/DDBJ databases">
        <title>Insights into the chromosomal genome structure of Flemingia macrophylla.</title>
        <authorList>
            <person name="Ding Y."/>
            <person name="Zhao Y."/>
            <person name="Bi W."/>
            <person name="Wu M."/>
            <person name="Zhao G."/>
            <person name="Gong Y."/>
            <person name="Li W."/>
            <person name="Zhang P."/>
        </authorList>
    </citation>
    <scope>NUCLEOTIDE SEQUENCE [LARGE SCALE GENOMIC DNA]</scope>
    <source>
        <strain evidence="2">DYQJB</strain>
        <tissue evidence="2">Leaf</tissue>
    </source>
</reference>
<protein>
    <submittedName>
        <fullName evidence="2">Uncharacterized protein</fullName>
    </submittedName>
</protein>
<accession>A0ABD1MDW0</accession>
<evidence type="ECO:0000313" key="2">
    <source>
        <dbReference type="EMBL" id="KAL2333983.1"/>
    </source>
</evidence>
<sequence>MSLQALIFSFESHLASWTRRSSPASWTASAGARGTPSTKRSLRKASRPESSPSPPPHVVAKFMIIDDGWQSVGRRRRRFQLAVEADGDKREREIQKQRGTRIRD</sequence>
<feature type="compositionally biased region" description="Polar residues" evidence="1">
    <location>
        <begin position="18"/>
        <end position="28"/>
    </location>
</feature>
<gene>
    <name evidence="2" type="ORF">Fmac_015196</name>
</gene>
<feature type="compositionally biased region" description="Basic and acidic residues" evidence="1">
    <location>
        <begin position="86"/>
        <end position="104"/>
    </location>
</feature>
<feature type="region of interest" description="Disordered" evidence="1">
    <location>
        <begin position="18"/>
        <end position="59"/>
    </location>
</feature>
<keyword evidence="3" id="KW-1185">Reference proteome</keyword>
<dbReference type="EMBL" id="JBGMDY010000005">
    <property type="protein sequence ID" value="KAL2333983.1"/>
    <property type="molecule type" value="Genomic_DNA"/>
</dbReference>
<evidence type="ECO:0000313" key="3">
    <source>
        <dbReference type="Proteomes" id="UP001603857"/>
    </source>
</evidence>
<dbReference type="AlphaFoldDB" id="A0ABD1MDW0"/>